<dbReference type="InterPro" id="IPR013149">
    <property type="entry name" value="ADH-like_C"/>
</dbReference>
<accession>A0A0F9DU26</accession>
<protein>
    <recommendedName>
        <fullName evidence="2">Alcohol dehydrogenase-like C-terminal domain-containing protein</fullName>
    </recommendedName>
</protein>
<name>A0A0F9DU26_9ZZZZ</name>
<sequence length="203" mass="22315">ACVVSSLRLLRIEPGDDVVVIGCGYMGLLIIQGLPKKFIHNLTAIDIDEDRLSMAKKFGADKTVNSRDEDAVQAVLDISKNKVDVVIEAAGAKGVISQATGMLKNGAKLCIFGHHAEDEVIPTGEWHMKGLQVLNTTPYMSKDFQKDLIDAVKLMEKGVFDQSELISHTYSFTDIQRAMEEVAKNPSDLIKAVVICDLLHIEY</sequence>
<reference evidence="3" key="1">
    <citation type="journal article" date="2015" name="Nature">
        <title>Complex archaea that bridge the gap between prokaryotes and eukaryotes.</title>
        <authorList>
            <person name="Spang A."/>
            <person name="Saw J.H."/>
            <person name="Jorgensen S.L."/>
            <person name="Zaremba-Niedzwiedzka K."/>
            <person name="Martijn J."/>
            <person name="Lind A.E."/>
            <person name="van Eijk R."/>
            <person name="Schleper C."/>
            <person name="Guy L."/>
            <person name="Ettema T.J."/>
        </authorList>
    </citation>
    <scope>NUCLEOTIDE SEQUENCE</scope>
</reference>
<dbReference type="InterPro" id="IPR050129">
    <property type="entry name" value="Zn_alcohol_dh"/>
</dbReference>
<dbReference type="AlphaFoldDB" id="A0A0F9DU26"/>
<dbReference type="Pfam" id="PF00107">
    <property type="entry name" value="ADH_zinc_N"/>
    <property type="match status" value="1"/>
</dbReference>
<dbReference type="PANTHER" id="PTHR43401:SF2">
    <property type="entry name" value="L-THREONINE 3-DEHYDROGENASE"/>
    <property type="match status" value="1"/>
</dbReference>
<dbReference type="PANTHER" id="PTHR43401">
    <property type="entry name" value="L-THREONINE 3-DEHYDROGENASE"/>
    <property type="match status" value="1"/>
</dbReference>
<dbReference type="Gene3D" id="3.90.180.10">
    <property type="entry name" value="Medium-chain alcohol dehydrogenases, catalytic domain"/>
    <property type="match status" value="1"/>
</dbReference>
<dbReference type="Gene3D" id="3.40.50.720">
    <property type="entry name" value="NAD(P)-binding Rossmann-like Domain"/>
    <property type="match status" value="1"/>
</dbReference>
<dbReference type="SUPFAM" id="SSF51735">
    <property type="entry name" value="NAD(P)-binding Rossmann-fold domains"/>
    <property type="match status" value="1"/>
</dbReference>
<dbReference type="GO" id="GO:0016491">
    <property type="term" value="F:oxidoreductase activity"/>
    <property type="evidence" value="ECO:0007669"/>
    <property type="project" value="UniProtKB-KW"/>
</dbReference>
<organism evidence="3">
    <name type="scientific">marine sediment metagenome</name>
    <dbReference type="NCBI Taxonomy" id="412755"/>
    <lineage>
        <taxon>unclassified sequences</taxon>
        <taxon>metagenomes</taxon>
        <taxon>ecological metagenomes</taxon>
    </lineage>
</organism>
<evidence type="ECO:0000313" key="3">
    <source>
        <dbReference type="EMBL" id="KKL65333.1"/>
    </source>
</evidence>
<comment type="caution">
    <text evidence="3">The sequence shown here is derived from an EMBL/GenBank/DDBJ whole genome shotgun (WGS) entry which is preliminary data.</text>
</comment>
<gene>
    <name evidence="3" type="ORF">LCGC14_2156050</name>
</gene>
<keyword evidence="1" id="KW-0560">Oxidoreductase</keyword>
<dbReference type="InterPro" id="IPR036291">
    <property type="entry name" value="NAD(P)-bd_dom_sf"/>
</dbReference>
<dbReference type="EMBL" id="LAZR01027570">
    <property type="protein sequence ID" value="KKL65333.1"/>
    <property type="molecule type" value="Genomic_DNA"/>
</dbReference>
<feature type="domain" description="Alcohol dehydrogenase-like C-terminal" evidence="2">
    <location>
        <begin position="27"/>
        <end position="151"/>
    </location>
</feature>
<evidence type="ECO:0000259" key="2">
    <source>
        <dbReference type="Pfam" id="PF00107"/>
    </source>
</evidence>
<feature type="non-terminal residue" evidence="3">
    <location>
        <position position="1"/>
    </location>
</feature>
<evidence type="ECO:0000256" key="1">
    <source>
        <dbReference type="ARBA" id="ARBA00023002"/>
    </source>
</evidence>
<proteinExistence type="predicted"/>